<dbReference type="EMBL" id="CP075153">
    <property type="protein sequence ID" value="UTX43647.1"/>
    <property type="molecule type" value="Genomic_DNA"/>
</dbReference>
<name>A0A9Q9C6V4_ENCHE</name>
<dbReference type="Proteomes" id="UP001217963">
    <property type="component" value="Chromosome VII"/>
</dbReference>
<protein>
    <submittedName>
        <fullName evidence="2">Uncharacterized protein</fullName>
    </submittedName>
</protein>
<keyword evidence="5" id="KW-1185">Reference proteome</keyword>
<evidence type="ECO:0000256" key="1">
    <source>
        <dbReference type="SAM" id="MobiDB-lite"/>
    </source>
</evidence>
<organism evidence="2 4">
    <name type="scientific">Encephalitozoon hellem</name>
    <name type="common">Microsporidian parasite</name>
    <dbReference type="NCBI Taxonomy" id="27973"/>
    <lineage>
        <taxon>Eukaryota</taxon>
        <taxon>Fungi</taxon>
        <taxon>Fungi incertae sedis</taxon>
        <taxon>Microsporidia</taxon>
        <taxon>Unikaryonidae</taxon>
        <taxon>Encephalitozoon</taxon>
    </lineage>
</organism>
<feature type="compositionally biased region" description="Pro residues" evidence="1">
    <location>
        <begin position="121"/>
        <end position="130"/>
    </location>
</feature>
<evidence type="ECO:0000313" key="3">
    <source>
        <dbReference type="EMBL" id="WEL39123.1"/>
    </source>
</evidence>
<dbReference type="AlphaFoldDB" id="A0A9Q9C6V4"/>
<proteinExistence type="predicted"/>
<feature type="region of interest" description="Disordered" evidence="1">
    <location>
        <begin position="81"/>
        <end position="133"/>
    </location>
</feature>
<gene>
    <name evidence="2" type="ORF">GPU96_07g14110</name>
    <name evidence="3" type="ORF">PFJ87_07g02060</name>
</gene>
<dbReference type="OrthoDB" id="10558207at2759"/>
<sequence>MKLLQVLVVSSVIFLVTLVIVTYEVLSSREEECNNGKINSRNNHGEQLTKTQQIIRSLFRVVTGMAIIKIIKGLFFPNNGRSNGGTQASGSQASAPPFSEDDSLSYIPDNHIGYRYNNNSDPPPYSPPPSYNSLPRYGETIKWYNSSSKKSGR</sequence>
<reference evidence="3 5" key="2">
    <citation type="submission" date="2023-02" db="EMBL/GenBank/DDBJ databases">
        <title>Encephalitozoon hellem ATCC 50451 complete genome.</title>
        <authorList>
            <person name="Mascarenhas dos Santos A.C."/>
            <person name="Julian A.T."/>
            <person name="Pombert J.-F."/>
        </authorList>
    </citation>
    <scope>NUCLEOTIDE SEQUENCE [LARGE SCALE GENOMIC DNA]</scope>
    <source>
        <strain evidence="3 5">ATCC 50451</strain>
    </source>
</reference>
<accession>A0A9Q9C6V4</accession>
<dbReference type="Proteomes" id="UP001059546">
    <property type="component" value="Chromosome VII"/>
</dbReference>
<feature type="compositionally biased region" description="Polar residues" evidence="1">
    <location>
        <begin position="81"/>
        <end position="94"/>
    </location>
</feature>
<evidence type="ECO:0000313" key="4">
    <source>
        <dbReference type="Proteomes" id="UP001059546"/>
    </source>
</evidence>
<reference evidence="2" key="1">
    <citation type="submission" date="2022-10" db="EMBL/GenBank/DDBJ databases">
        <title>Encephalitozoon hellem ATCC 50604 Complete Genome.</title>
        <authorList>
            <person name="Mascarenhas dos Santos A.C."/>
            <person name="Julian A.T."/>
            <person name="Pombert J.-F."/>
        </authorList>
    </citation>
    <scope>NUCLEOTIDE SEQUENCE</scope>
    <source>
        <strain evidence="2">ATCC 50604</strain>
    </source>
</reference>
<dbReference type="EMBL" id="CP119068">
    <property type="protein sequence ID" value="WEL39123.1"/>
    <property type="molecule type" value="Genomic_DNA"/>
</dbReference>
<evidence type="ECO:0000313" key="2">
    <source>
        <dbReference type="EMBL" id="UTX43647.1"/>
    </source>
</evidence>
<evidence type="ECO:0000313" key="5">
    <source>
        <dbReference type="Proteomes" id="UP001217963"/>
    </source>
</evidence>